<evidence type="ECO:0000256" key="1">
    <source>
        <dbReference type="ARBA" id="ARBA00004395"/>
    </source>
</evidence>
<dbReference type="GO" id="GO:0017119">
    <property type="term" value="C:Golgi transport complex"/>
    <property type="evidence" value="ECO:0007669"/>
    <property type="project" value="InterPro"/>
</dbReference>
<feature type="region of interest" description="Disordered" evidence="8">
    <location>
        <begin position="669"/>
        <end position="707"/>
    </location>
</feature>
<evidence type="ECO:0000256" key="6">
    <source>
        <dbReference type="ARBA" id="ARBA00023034"/>
    </source>
</evidence>
<keyword evidence="6" id="KW-0333">Golgi apparatus</keyword>
<comment type="similarity">
    <text evidence="2">Belongs to the COG1 family.</text>
</comment>
<dbReference type="STRING" id="1073090.A0A1L9S9K5"/>
<reference evidence="10" key="1">
    <citation type="journal article" date="2017" name="Genome Biol.">
        <title>Comparative genomics reveals high biological diversity and specific adaptations in the industrially and medically important fungal genus Aspergillus.</title>
        <authorList>
            <person name="de Vries R.P."/>
            <person name="Riley R."/>
            <person name="Wiebenga A."/>
            <person name="Aguilar-Osorio G."/>
            <person name="Amillis S."/>
            <person name="Uchima C.A."/>
            <person name="Anderluh G."/>
            <person name="Asadollahi M."/>
            <person name="Askin M."/>
            <person name="Barry K."/>
            <person name="Battaglia E."/>
            <person name="Bayram O."/>
            <person name="Benocci T."/>
            <person name="Braus-Stromeyer S.A."/>
            <person name="Caldana C."/>
            <person name="Canovas D."/>
            <person name="Cerqueira G.C."/>
            <person name="Chen F."/>
            <person name="Chen W."/>
            <person name="Choi C."/>
            <person name="Clum A."/>
            <person name="Dos Santos R.A."/>
            <person name="Damasio A.R."/>
            <person name="Diallinas G."/>
            <person name="Emri T."/>
            <person name="Fekete E."/>
            <person name="Flipphi M."/>
            <person name="Freyberg S."/>
            <person name="Gallo A."/>
            <person name="Gournas C."/>
            <person name="Habgood R."/>
            <person name="Hainaut M."/>
            <person name="Harispe M.L."/>
            <person name="Henrissat B."/>
            <person name="Hilden K.S."/>
            <person name="Hope R."/>
            <person name="Hossain A."/>
            <person name="Karabika E."/>
            <person name="Karaffa L."/>
            <person name="Karanyi Z."/>
            <person name="Krasevec N."/>
            <person name="Kuo A."/>
            <person name="Kusch H."/>
            <person name="LaButti K."/>
            <person name="Lagendijk E.L."/>
            <person name="Lapidus A."/>
            <person name="Levasseur A."/>
            <person name="Lindquist E."/>
            <person name="Lipzen A."/>
            <person name="Logrieco A.F."/>
            <person name="MacCabe A."/>
            <person name="Maekelae M.R."/>
            <person name="Malavazi I."/>
            <person name="Melin P."/>
            <person name="Meyer V."/>
            <person name="Mielnichuk N."/>
            <person name="Miskei M."/>
            <person name="Molnar A.P."/>
            <person name="Mule G."/>
            <person name="Ngan C.Y."/>
            <person name="Orejas M."/>
            <person name="Orosz E."/>
            <person name="Ouedraogo J.P."/>
            <person name="Overkamp K.M."/>
            <person name="Park H.-S."/>
            <person name="Perrone G."/>
            <person name="Piumi F."/>
            <person name="Punt P.J."/>
            <person name="Ram A.F."/>
            <person name="Ramon A."/>
            <person name="Rauscher S."/>
            <person name="Record E."/>
            <person name="Riano-Pachon D.M."/>
            <person name="Robert V."/>
            <person name="Roehrig J."/>
            <person name="Ruller R."/>
            <person name="Salamov A."/>
            <person name="Salih N.S."/>
            <person name="Samson R.A."/>
            <person name="Sandor E."/>
            <person name="Sanguinetti M."/>
            <person name="Schuetze T."/>
            <person name="Sepcic K."/>
            <person name="Shelest E."/>
            <person name="Sherlock G."/>
            <person name="Sophianopoulou V."/>
            <person name="Squina F.M."/>
            <person name="Sun H."/>
            <person name="Susca A."/>
            <person name="Todd R.B."/>
            <person name="Tsang A."/>
            <person name="Unkles S.E."/>
            <person name="van de Wiele N."/>
            <person name="van Rossen-Uffink D."/>
            <person name="Oliveira J.V."/>
            <person name="Vesth T.C."/>
            <person name="Visser J."/>
            <person name="Yu J.-H."/>
            <person name="Zhou M."/>
            <person name="Andersen M.R."/>
            <person name="Archer D.B."/>
            <person name="Baker S.E."/>
            <person name="Benoit I."/>
            <person name="Brakhage A.A."/>
            <person name="Braus G.H."/>
            <person name="Fischer R."/>
            <person name="Frisvad J.C."/>
            <person name="Goldman G.H."/>
            <person name="Houbraken J."/>
            <person name="Oakley B."/>
            <person name="Pocsi I."/>
            <person name="Scazzocchio C."/>
            <person name="Seiboth B."/>
            <person name="vanKuyk P.A."/>
            <person name="Wortman J."/>
            <person name="Dyer P.S."/>
            <person name="Grigoriev I.V."/>
        </authorList>
    </citation>
    <scope>NUCLEOTIDE SEQUENCE [LARGE SCALE GENOMIC DNA]</scope>
    <source>
        <strain evidence="10">CBS 506.65</strain>
    </source>
</reference>
<dbReference type="VEuPathDB" id="FungiDB:ASPZODRAFT_102627"/>
<dbReference type="InterPro" id="IPR033370">
    <property type="entry name" value="COG1"/>
</dbReference>
<evidence type="ECO:0000256" key="2">
    <source>
        <dbReference type="ARBA" id="ARBA00006653"/>
    </source>
</evidence>
<organism evidence="9 10">
    <name type="scientific">Penicilliopsis zonata CBS 506.65</name>
    <dbReference type="NCBI Taxonomy" id="1073090"/>
    <lineage>
        <taxon>Eukaryota</taxon>
        <taxon>Fungi</taxon>
        <taxon>Dikarya</taxon>
        <taxon>Ascomycota</taxon>
        <taxon>Pezizomycotina</taxon>
        <taxon>Eurotiomycetes</taxon>
        <taxon>Eurotiomycetidae</taxon>
        <taxon>Eurotiales</taxon>
        <taxon>Aspergillaceae</taxon>
        <taxon>Penicilliopsis</taxon>
    </lineage>
</organism>
<feature type="compositionally biased region" description="Basic and acidic residues" evidence="8">
    <location>
        <begin position="682"/>
        <end position="707"/>
    </location>
</feature>
<keyword evidence="10" id="KW-1185">Reference proteome</keyword>
<dbReference type="RefSeq" id="XP_022578328.1">
    <property type="nucleotide sequence ID" value="XM_022720809.1"/>
</dbReference>
<evidence type="ECO:0000256" key="8">
    <source>
        <dbReference type="SAM" id="MobiDB-lite"/>
    </source>
</evidence>
<keyword evidence="5" id="KW-0653">Protein transport</keyword>
<dbReference type="Pfam" id="PF08700">
    <property type="entry name" value="VPS51_Exo84_N"/>
    <property type="match status" value="1"/>
</dbReference>
<accession>A0A1L9S9K5</accession>
<name>A0A1L9S9K5_9EURO</name>
<gene>
    <name evidence="9" type="ORF">ASPZODRAFT_102627</name>
</gene>
<dbReference type="GO" id="GO:0006891">
    <property type="term" value="P:intra-Golgi vesicle-mediated transport"/>
    <property type="evidence" value="ECO:0007669"/>
    <property type="project" value="InterPro"/>
</dbReference>
<protein>
    <recommendedName>
        <fullName evidence="3">Conserved oligomeric Golgi complex subunit 1</fullName>
    </recommendedName>
</protein>
<comment type="subcellular location">
    <subcellularLocation>
        <location evidence="1">Golgi apparatus membrane</location>
        <topology evidence="1">Peripheral membrane protein</topology>
    </subcellularLocation>
</comment>
<evidence type="ECO:0000313" key="10">
    <source>
        <dbReference type="Proteomes" id="UP000184188"/>
    </source>
</evidence>
<evidence type="ECO:0000256" key="7">
    <source>
        <dbReference type="ARBA" id="ARBA00023136"/>
    </source>
</evidence>
<dbReference type="OrthoDB" id="46189at2759"/>
<dbReference type="GO" id="GO:0000139">
    <property type="term" value="C:Golgi membrane"/>
    <property type="evidence" value="ECO:0007669"/>
    <property type="project" value="UniProtKB-SubCell"/>
</dbReference>
<dbReference type="GeneID" id="34607274"/>
<proteinExistence type="inferred from homology"/>
<evidence type="ECO:0000256" key="4">
    <source>
        <dbReference type="ARBA" id="ARBA00022448"/>
    </source>
</evidence>
<sequence>MASEIPDPQTLKSWKEAFQYPIPTVRRVEQELRRDIASNKEKLRALVGTRYRELLGTAETIVAMNREIQQVDSSLADIGHRCNPRLIEKNYTTHVAQIKSEARTEDAEKQTAGAQLALLHRSTTLISKLLRKKSSPLLIAKLVVVSRLIHKTLSEQQTMPPFLETLRNQLATLRQTLLRRVDKRLAAASSTTEDILETLAAYCLATSSSSDGAINHFHKVRLDGISSQLALNNLSDTHVLKALKLYIRTLQTTKVLLSRRLSDTLGKLKARPILSDPEIRALDNLDIDILGRWVAVDVKNFTPWIKTNEMSKAESEKVMKTWSTQALDRFVSGCQDALATWNDFSGLIALRRKTLEGWLSSKASTPTHSSLAVLDGIRKVFNESITRLLSTQAQALEHFGQQVSLTITTWDEVEHSGAQSLWDSKLLNFEYSNGAAGLKQVITDRLLGRDENVNASLKNYQTWLADIRRSGELLAGLRVIKWNEIIDEYDDEDPDLDVATILNEDDPRLLWDALKEAIGKSFENLQAAFGTAFDMFETSNQSGKSTFMLRLIRQIRRDAPAEFMEKRFIFAQSIVPALQKMLTTEVVNRTDVQKLNFGNAKRVPGRTLWEGEPSLPSQPSPNAFRYLRRLMSLLEELGQDLWDPSTMQVLRDILDTELSATFKAAYGNTCKPPATATNEQHQPAELETTDKPDRSVDDQDSQDTRTEDHIRDIRIQLLFDILFLQNALAPPAAASTKLGDMVVEIKDSLDLDSTTTEGLKKTATEYWKRTQLLFGLLVAESN</sequence>
<dbReference type="GO" id="GO:0015031">
    <property type="term" value="P:protein transport"/>
    <property type="evidence" value="ECO:0007669"/>
    <property type="project" value="UniProtKB-KW"/>
</dbReference>
<dbReference type="Proteomes" id="UP000184188">
    <property type="component" value="Unassembled WGS sequence"/>
</dbReference>
<evidence type="ECO:0000256" key="5">
    <source>
        <dbReference type="ARBA" id="ARBA00022927"/>
    </source>
</evidence>
<keyword evidence="4" id="KW-0813">Transport</keyword>
<evidence type="ECO:0000313" key="9">
    <source>
        <dbReference type="EMBL" id="OJJ43818.1"/>
    </source>
</evidence>
<evidence type="ECO:0000256" key="3">
    <source>
        <dbReference type="ARBA" id="ARBA00020978"/>
    </source>
</evidence>
<keyword evidence="7" id="KW-0472">Membrane</keyword>
<dbReference type="AlphaFoldDB" id="A0A1L9S9K5"/>
<dbReference type="PANTHER" id="PTHR31658:SF0">
    <property type="entry name" value="CONSERVED OLIGOMERIC GOLGI COMPLEX SUBUNIT 1"/>
    <property type="match status" value="1"/>
</dbReference>
<dbReference type="EMBL" id="KV878350">
    <property type="protein sequence ID" value="OJJ43818.1"/>
    <property type="molecule type" value="Genomic_DNA"/>
</dbReference>
<dbReference type="PANTHER" id="PTHR31658">
    <property type="entry name" value="CONSERVED OLIGOMERIC GOLGI COMPLEX SUBUNIT 1"/>
    <property type="match status" value="1"/>
</dbReference>